<sequence>MPSRSSLPLQERSDRLVGSFYMGAWIPDFTLYAIHHIKNLEQGRHLFTLHIHIDDNTTHALKELRFHWEGQASIEVSELYVEKLK</sequence>
<reference evidence="1 2" key="2">
    <citation type="journal article" date="2013" name="Genome Announc.">
        <title>Genome Sequence of Growth-Improving Paenibacillus mucilaginosus Strain KNP414.</title>
        <authorList>
            <person name="Lu J.J."/>
            <person name="Wang J.F."/>
            <person name="Hu X.F."/>
        </authorList>
    </citation>
    <scope>NUCLEOTIDE SEQUENCE [LARGE SCALE GENOMIC DNA]</scope>
    <source>
        <strain evidence="1 2">KNP414</strain>
    </source>
</reference>
<dbReference type="HOGENOM" id="CLU_192236_0_0_9"/>
<evidence type="ECO:0000313" key="1">
    <source>
        <dbReference type="EMBL" id="AEI41880.1"/>
    </source>
</evidence>
<dbReference type="PATRIC" id="fig|1036673.3.peg.3056"/>
<dbReference type="Proteomes" id="UP000006620">
    <property type="component" value="Chromosome"/>
</dbReference>
<gene>
    <name evidence="1" type="ordered locus">KNP414_03322</name>
</gene>
<dbReference type="EMBL" id="CP002869">
    <property type="protein sequence ID" value="AEI41880.1"/>
    <property type="molecule type" value="Genomic_DNA"/>
</dbReference>
<dbReference type="KEGG" id="pms:KNP414_03322"/>
<organism evidence="1 2">
    <name type="scientific">Paenibacillus mucilaginosus (strain KNP414)</name>
    <dbReference type="NCBI Taxonomy" id="1036673"/>
    <lineage>
        <taxon>Bacteria</taxon>
        <taxon>Bacillati</taxon>
        <taxon>Bacillota</taxon>
        <taxon>Bacilli</taxon>
        <taxon>Bacillales</taxon>
        <taxon>Paenibacillaceae</taxon>
        <taxon>Paenibacillus</taxon>
    </lineage>
</organism>
<name>F8F5Z2_PAEMK</name>
<accession>F8F5Z2</accession>
<reference evidence="2" key="1">
    <citation type="submission" date="2011-06" db="EMBL/GenBank/DDBJ databases">
        <title>Complete genome sequence of Paenibacillus mucilaginosus KNP414.</title>
        <authorList>
            <person name="Wang J."/>
            <person name="Hu S."/>
            <person name="Hu X."/>
            <person name="Zhang B."/>
            <person name="Dong D."/>
            <person name="Zhang S."/>
            <person name="Zhao K."/>
            <person name="Wu D."/>
        </authorList>
    </citation>
    <scope>NUCLEOTIDE SEQUENCE [LARGE SCALE GENOMIC DNA]</scope>
    <source>
        <strain evidence="2">KNP414</strain>
    </source>
</reference>
<proteinExistence type="predicted"/>
<protein>
    <submittedName>
        <fullName evidence="1">Uncharacterized protein</fullName>
    </submittedName>
</protein>
<evidence type="ECO:0000313" key="2">
    <source>
        <dbReference type="Proteomes" id="UP000006620"/>
    </source>
</evidence>
<dbReference type="AlphaFoldDB" id="F8F5Z2"/>